<dbReference type="KEGG" id="aee:IM676_07845"/>
<dbReference type="RefSeq" id="WP_200989671.1">
    <property type="nucleotide sequence ID" value="NZ_CP063311.1"/>
</dbReference>
<gene>
    <name evidence="1" type="ORF">IM676_07845</name>
</gene>
<protein>
    <submittedName>
        <fullName evidence="1">Uncharacterized protein</fullName>
    </submittedName>
</protein>
<organism evidence="1 2">
    <name type="scientific">Anabaenopsis elenkinii CCIBt3563</name>
    <dbReference type="NCBI Taxonomy" id="2779889"/>
    <lineage>
        <taxon>Bacteria</taxon>
        <taxon>Bacillati</taxon>
        <taxon>Cyanobacteriota</taxon>
        <taxon>Cyanophyceae</taxon>
        <taxon>Nostocales</taxon>
        <taxon>Nodulariaceae</taxon>
        <taxon>Anabaenopsis</taxon>
    </lineage>
</organism>
<sequence>MEVVYRVEYEQTEDNSVDLIQNLSLVRDINSRKIYRYIGENADLELSLQDFSDSSKWEFTGQTSNVKSYNDPPLNRYDSDYRNISTKEKTWTSGGGFLQKKTYHYKLTIIQGLKDYYTHALKADYPIDIQFLQGPSSSEANISIKSVGGLELYGDIESPSSNLQLRGAYIQGVGSSVIYANTKESGEVGSLDALSLKADSGSIDVAMQGGLQPLNAIAQRNINLLIVSPDNQSSYLVFNHITAGGDVSIRAADGITGYDNNAVITGDDIILNSSKGGIGTAQQWVNVNTNDSGGVGGNSLNDVYIRQTTGDLYLLGMTSAADVYLDAIDGSILDNLGEQSSLATRVISDKALATFAEDSLRYPLSVPLYSFLYPLNKPTGFNTPPDTGEDYNIVARNLTVTTGRNLGKVGRW</sequence>
<proteinExistence type="predicted"/>
<keyword evidence="2" id="KW-1185">Reference proteome</keyword>
<dbReference type="EMBL" id="CP063311">
    <property type="protein sequence ID" value="QOV24149.1"/>
    <property type="molecule type" value="Genomic_DNA"/>
</dbReference>
<dbReference type="Proteomes" id="UP000593846">
    <property type="component" value="Chromosome"/>
</dbReference>
<reference evidence="2" key="1">
    <citation type="submission" date="2020-10" db="EMBL/GenBank/DDBJ databases">
        <title>Genome-based taxonomic classification of the species Anabaenopsis elenkinii.</title>
        <authorList>
            <person name="Delbaje E."/>
            <person name="Andreote A.P.D."/>
            <person name="Pellegrinetti T.A."/>
            <person name="Cruz R.B."/>
            <person name="Branco L.H.Z."/>
            <person name="Fiore M.F."/>
        </authorList>
    </citation>
    <scope>NUCLEOTIDE SEQUENCE [LARGE SCALE GENOMIC DNA]</scope>
    <source>
        <strain evidence="2">CCIBt3563</strain>
    </source>
</reference>
<name>A0A7S6U6P8_9CYAN</name>
<dbReference type="AlphaFoldDB" id="A0A7S6U6P8"/>
<evidence type="ECO:0000313" key="2">
    <source>
        <dbReference type="Proteomes" id="UP000593846"/>
    </source>
</evidence>
<evidence type="ECO:0000313" key="1">
    <source>
        <dbReference type="EMBL" id="QOV24149.1"/>
    </source>
</evidence>
<accession>A0A7S6U6P8</accession>